<dbReference type="OrthoDB" id="542013at2759"/>
<proteinExistence type="predicted"/>
<accession>A0A9P5PCQ2</accession>
<name>A0A9P5PCQ2_9AGAR</name>
<dbReference type="PANTHER" id="PTHR43157">
    <property type="entry name" value="PHOSPHATIDYLINOSITOL-GLYCAN BIOSYNTHESIS CLASS F PROTEIN-RELATED"/>
    <property type="match status" value="1"/>
</dbReference>
<keyword evidence="3" id="KW-1185">Reference proteome</keyword>
<dbReference type="PANTHER" id="PTHR43157:SF31">
    <property type="entry name" value="PHOSPHATIDYLINOSITOL-GLYCAN BIOSYNTHESIS CLASS F PROTEIN"/>
    <property type="match status" value="1"/>
</dbReference>
<dbReference type="Proteomes" id="UP000772434">
    <property type="component" value="Unassembled WGS sequence"/>
</dbReference>
<dbReference type="GO" id="GO:0016491">
    <property type="term" value="F:oxidoreductase activity"/>
    <property type="evidence" value="ECO:0007669"/>
    <property type="project" value="UniProtKB-KW"/>
</dbReference>
<dbReference type="Gene3D" id="3.40.50.720">
    <property type="entry name" value="NAD(P)-binding Rossmann-like Domain"/>
    <property type="match status" value="1"/>
</dbReference>
<dbReference type="SUPFAM" id="SSF51735">
    <property type="entry name" value="NAD(P)-binding Rossmann-fold domains"/>
    <property type="match status" value="1"/>
</dbReference>
<evidence type="ECO:0000313" key="2">
    <source>
        <dbReference type="EMBL" id="KAF9059795.1"/>
    </source>
</evidence>
<evidence type="ECO:0000256" key="1">
    <source>
        <dbReference type="ARBA" id="ARBA00023002"/>
    </source>
</evidence>
<keyword evidence="1" id="KW-0560">Oxidoreductase</keyword>
<sequence length="347" mass="38741">MGKLTMWRFIREQYQTIKPVQKVDLSGKTVVITGGNTGLGFEAAKHFATMNPTRLIIACRSLEKGNVALAQLSKDTGYTNAEAWSLDLNSFASVREFADRFERERGRLDVLVENAGIMGKSSYEKTADGYTPVSQTNNISPSLHTLLLLPYIIETAEKHHTIPRIVFVSSDVHFMSGMADGESERFANQPNMIDALSSVDYHNQVPEQMRYFDSKLLSVFFVRALQAHLPNSPSIVVNVVNPGYCYSGFRKGFSGFMAFFDYLMERFLALSTEEGGRQLVYAAVGGAGEEGKLKGGYVSFGEVIEPSDFSMSEKGLKLEEKYWTQLLNILKGADPRVKSTIERYLQN</sequence>
<dbReference type="Pfam" id="PF00106">
    <property type="entry name" value="adh_short"/>
    <property type="match status" value="1"/>
</dbReference>
<dbReference type="InterPro" id="IPR002347">
    <property type="entry name" value="SDR_fam"/>
</dbReference>
<dbReference type="InterPro" id="IPR036291">
    <property type="entry name" value="NAD(P)-bd_dom_sf"/>
</dbReference>
<dbReference type="PRINTS" id="PR00081">
    <property type="entry name" value="GDHRDH"/>
</dbReference>
<dbReference type="AlphaFoldDB" id="A0A9P5PCQ2"/>
<protein>
    <recommendedName>
        <fullName evidence="4">NAD(P)-binding protein</fullName>
    </recommendedName>
</protein>
<evidence type="ECO:0008006" key="4">
    <source>
        <dbReference type="Google" id="ProtNLM"/>
    </source>
</evidence>
<gene>
    <name evidence="2" type="ORF">BDP27DRAFT_1453056</name>
</gene>
<reference evidence="2" key="1">
    <citation type="submission" date="2020-11" db="EMBL/GenBank/DDBJ databases">
        <authorList>
            <consortium name="DOE Joint Genome Institute"/>
            <person name="Ahrendt S."/>
            <person name="Riley R."/>
            <person name="Andreopoulos W."/>
            <person name="Labutti K."/>
            <person name="Pangilinan J."/>
            <person name="Ruiz-Duenas F.J."/>
            <person name="Barrasa J.M."/>
            <person name="Sanchez-Garcia M."/>
            <person name="Camarero S."/>
            <person name="Miyauchi S."/>
            <person name="Serrano A."/>
            <person name="Linde D."/>
            <person name="Babiker R."/>
            <person name="Drula E."/>
            <person name="Ayuso-Fernandez I."/>
            <person name="Pacheco R."/>
            <person name="Padilla G."/>
            <person name="Ferreira P."/>
            <person name="Barriuso J."/>
            <person name="Kellner H."/>
            <person name="Castanera R."/>
            <person name="Alfaro M."/>
            <person name="Ramirez L."/>
            <person name="Pisabarro A.G."/>
            <person name="Kuo A."/>
            <person name="Tritt A."/>
            <person name="Lipzen A."/>
            <person name="He G."/>
            <person name="Yan M."/>
            <person name="Ng V."/>
            <person name="Cullen D."/>
            <person name="Martin F."/>
            <person name="Rosso M.-N."/>
            <person name="Henrissat B."/>
            <person name="Hibbett D."/>
            <person name="Martinez A.T."/>
            <person name="Grigoriev I.V."/>
        </authorList>
    </citation>
    <scope>NUCLEOTIDE SEQUENCE</scope>
    <source>
        <strain evidence="2">AH 40177</strain>
    </source>
</reference>
<evidence type="ECO:0000313" key="3">
    <source>
        <dbReference type="Proteomes" id="UP000772434"/>
    </source>
</evidence>
<organism evidence="2 3">
    <name type="scientific">Rhodocollybia butyracea</name>
    <dbReference type="NCBI Taxonomy" id="206335"/>
    <lineage>
        <taxon>Eukaryota</taxon>
        <taxon>Fungi</taxon>
        <taxon>Dikarya</taxon>
        <taxon>Basidiomycota</taxon>
        <taxon>Agaricomycotina</taxon>
        <taxon>Agaricomycetes</taxon>
        <taxon>Agaricomycetidae</taxon>
        <taxon>Agaricales</taxon>
        <taxon>Marasmiineae</taxon>
        <taxon>Omphalotaceae</taxon>
        <taxon>Rhodocollybia</taxon>
    </lineage>
</organism>
<comment type="caution">
    <text evidence="2">The sequence shown here is derived from an EMBL/GenBank/DDBJ whole genome shotgun (WGS) entry which is preliminary data.</text>
</comment>
<dbReference type="EMBL" id="JADNRY010000280">
    <property type="protein sequence ID" value="KAF9059795.1"/>
    <property type="molecule type" value="Genomic_DNA"/>
</dbReference>